<gene>
    <name evidence="1" type="ORF">F4827_006309</name>
</gene>
<dbReference type="Gene3D" id="3.30.720.100">
    <property type="match status" value="1"/>
</dbReference>
<dbReference type="EMBL" id="JACHBW010000026">
    <property type="protein sequence ID" value="MBB6106434.1"/>
    <property type="molecule type" value="Genomic_DNA"/>
</dbReference>
<dbReference type="RefSeq" id="WP_260175493.1">
    <property type="nucleotide sequence ID" value="NZ_JACHBW010000026.1"/>
</dbReference>
<dbReference type="AlphaFoldDB" id="A0A7W9U3T9"/>
<evidence type="ECO:0000313" key="2">
    <source>
        <dbReference type="Proteomes" id="UP000571554"/>
    </source>
</evidence>
<dbReference type="Proteomes" id="UP000571554">
    <property type="component" value="Unassembled WGS sequence"/>
</dbReference>
<protein>
    <submittedName>
        <fullName evidence="1">Uncharacterized protein</fullName>
    </submittedName>
</protein>
<reference evidence="1 2" key="1">
    <citation type="submission" date="2020-08" db="EMBL/GenBank/DDBJ databases">
        <title>Above-ground endophytic microbial communities from plants in different locations in the United States.</title>
        <authorList>
            <person name="Frank C."/>
        </authorList>
    </citation>
    <scope>NUCLEOTIDE SEQUENCE [LARGE SCALE GENOMIC DNA]</scope>
    <source>
        <strain evidence="1 2">WP4_2_2</strain>
    </source>
</reference>
<comment type="caution">
    <text evidence="1">The sequence shown here is derived from an EMBL/GenBank/DDBJ whole genome shotgun (WGS) entry which is preliminary data.</text>
</comment>
<keyword evidence="2" id="KW-1185">Reference proteome</keyword>
<accession>A0A7W9U3T9</accession>
<proteinExistence type="predicted"/>
<name>A0A7W9U3T9_9BURK</name>
<evidence type="ECO:0000313" key="1">
    <source>
        <dbReference type="EMBL" id="MBB6106434.1"/>
    </source>
</evidence>
<organism evidence="1 2">
    <name type="scientific">Paraburkholderia bannensis</name>
    <dbReference type="NCBI Taxonomy" id="765414"/>
    <lineage>
        <taxon>Bacteria</taxon>
        <taxon>Pseudomonadati</taxon>
        <taxon>Pseudomonadota</taxon>
        <taxon>Betaproteobacteria</taxon>
        <taxon>Burkholderiales</taxon>
        <taxon>Burkholderiaceae</taxon>
        <taxon>Paraburkholderia</taxon>
    </lineage>
</organism>
<sequence length="116" mass="13329">MNSLQIDFSDLWRGVGELHRERIDTHRAPCMNGSGNEMHSFFLLFLSRGLIKSLQAPSGLVHLAITLRASVHHRLLEHGFFCRETTMTELVTCLWFDEGRAREAAQFYAATFPDRH</sequence>